<dbReference type="CDD" id="cd00303">
    <property type="entry name" value="retropepsin_like"/>
    <property type="match status" value="1"/>
</dbReference>
<dbReference type="OrthoDB" id="778454at2759"/>
<evidence type="ECO:0000256" key="1">
    <source>
        <dbReference type="SAM" id="MobiDB-lite"/>
    </source>
</evidence>
<dbReference type="InterPro" id="IPR021109">
    <property type="entry name" value="Peptidase_aspartic_dom_sf"/>
</dbReference>
<dbReference type="PANTHER" id="PTHR33067">
    <property type="entry name" value="RNA-DIRECTED DNA POLYMERASE-RELATED"/>
    <property type="match status" value="1"/>
</dbReference>
<organism evidence="2 3">
    <name type="scientific">Mucuna pruriens</name>
    <name type="common">Velvet bean</name>
    <name type="synonym">Dolichos pruriens</name>
    <dbReference type="NCBI Taxonomy" id="157652"/>
    <lineage>
        <taxon>Eukaryota</taxon>
        <taxon>Viridiplantae</taxon>
        <taxon>Streptophyta</taxon>
        <taxon>Embryophyta</taxon>
        <taxon>Tracheophyta</taxon>
        <taxon>Spermatophyta</taxon>
        <taxon>Magnoliopsida</taxon>
        <taxon>eudicotyledons</taxon>
        <taxon>Gunneridae</taxon>
        <taxon>Pentapetalae</taxon>
        <taxon>rosids</taxon>
        <taxon>fabids</taxon>
        <taxon>Fabales</taxon>
        <taxon>Fabaceae</taxon>
        <taxon>Papilionoideae</taxon>
        <taxon>50 kb inversion clade</taxon>
        <taxon>NPAAA clade</taxon>
        <taxon>indigoferoid/millettioid clade</taxon>
        <taxon>Phaseoleae</taxon>
        <taxon>Mucuna</taxon>
    </lineage>
</organism>
<reference evidence="2" key="1">
    <citation type="submission" date="2018-05" db="EMBL/GenBank/DDBJ databases">
        <title>Draft genome of Mucuna pruriens seed.</title>
        <authorList>
            <person name="Nnadi N.E."/>
            <person name="Vos R."/>
            <person name="Hasami M.H."/>
            <person name="Devisetty U.K."/>
            <person name="Aguiy J.C."/>
        </authorList>
    </citation>
    <scope>NUCLEOTIDE SEQUENCE [LARGE SCALE GENOMIC DNA]</scope>
    <source>
        <strain evidence="2">JCA_2017</strain>
    </source>
</reference>
<proteinExistence type="predicted"/>
<dbReference type="Proteomes" id="UP000257109">
    <property type="component" value="Unassembled WGS sequence"/>
</dbReference>
<name>A0A371GN77_MUCPR</name>
<feature type="non-terminal residue" evidence="2">
    <location>
        <position position="1"/>
    </location>
</feature>
<gene>
    <name evidence="2" type="ORF">CR513_25967</name>
</gene>
<accession>A0A371GN77</accession>
<protein>
    <recommendedName>
        <fullName evidence="4">Aspartic peptidase DDI1-type domain-containing protein</fullName>
    </recommendedName>
</protein>
<feature type="region of interest" description="Disordered" evidence="1">
    <location>
        <begin position="1"/>
        <end position="20"/>
    </location>
</feature>
<keyword evidence="3" id="KW-1185">Reference proteome</keyword>
<evidence type="ECO:0000313" key="2">
    <source>
        <dbReference type="EMBL" id="RDX91964.1"/>
    </source>
</evidence>
<evidence type="ECO:0000313" key="3">
    <source>
        <dbReference type="Proteomes" id="UP000257109"/>
    </source>
</evidence>
<feature type="compositionally biased region" description="Basic and acidic residues" evidence="1">
    <location>
        <begin position="1"/>
        <end position="11"/>
    </location>
</feature>
<dbReference type="EMBL" id="QJKJ01004986">
    <property type="protein sequence ID" value="RDX91964.1"/>
    <property type="molecule type" value="Genomic_DNA"/>
</dbReference>
<dbReference type="AlphaFoldDB" id="A0A371GN77"/>
<evidence type="ECO:0008006" key="4">
    <source>
        <dbReference type="Google" id="ProtNLM"/>
    </source>
</evidence>
<comment type="caution">
    <text evidence="2">The sequence shown here is derived from an EMBL/GenBank/DDBJ whole genome shotgun (WGS) entry which is preliminary data.</text>
</comment>
<sequence>MRLRSNRERASAKTKTKPRVVSRVQQPVKSVPLPFPNRIVLTRRSEIDEDLLKLFRKVEVNIPFHKAIKHVPKYAMFLKELCVHKRKKIKGAAETGGIMPVLELNARAQQILPKKCQDPGIFTVTCTIRNYIFIDAILDLRASINVMPASIYKSLNLGDLEPTGMEIQLANRSVVQPLGLLEDVLVYVNELTFHANFYMLDMEDETPVQGSALIFD</sequence>
<dbReference type="PANTHER" id="PTHR33067:SF15">
    <property type="entry name" value="RNA-DIRECTED DNA POLYMERASE"/>
    <property type="match status" value="1"/>
</dbReference>
<dbReference type="Gene3D" id="2.40.70.10">
    <property type="entry name" value="Acid Proteases"/>
    <property type="match status" value="1"/>
</dbReference>